<feature type="transmembrane region" description="Helical" evidence="8">
    <location>
        <begin position="261"/>
        <end position="288"/>
    </location>
</feature>
<dbReference type="SUPFAM" id="SSF81345">
    <property type="entry name" value="ABC transporter involved in vitamin B12 uptake, BtuC"/>
    <property type="match status" value="1"/>
</dbReference>
<accession>A0A7W6Y2A8</accession>
<reference evidence="12 13" key="1">
    <citation type="submission" date="2020-08" db="EMBL/GenBank/DDBJ databases">
        <title>Genomic Encyclopedia of Type Strains, Phase IV (KMG-V): Genome sequencing to study the core and pangenomes of soil and plant-associated prokaryotes.</title>
        <authorList>
            <person name="Whitman W."/>
        </authorList>
    </citation>
    <scope>NUCLEOTIDE SEQUENCE [LARGE SCALE GENOMIC DNA]</scope>
    <source>
        <strain evidence="10 13">SEMIA 444</strain>
        <strain evidence="9 12">SEMIA 448</strain>
        <strain evidence="11 14">SEMIA 452</strain>
    </source>
</reference>
<name>A0A7W6Y2A8_9HYPH</name>
<evidence type="ECO:0000256" key="3">
    <source>
        <dbReference type="ARBA" id="ARBA00022448"/>
    </source>
</evidence>
<evidence type="ECO:0000256" key="2">
    <source>
        <dbReference type="ARBA" id="ARBA00007935"/>
    </source>
</evidence>
<dbReference type="PANTHER" id="PTHR30472">
    <property type="entry name" value="FERRIC ENTEROBACTIN TRANSPORT SYSTEM PERMEASE PROTEIN"/>
    <property type="match status" value="1"/>
</dbReference>
<evidence type="ECO:0000256" key="5">
    <source>
        <dbReference type="ARBA" id="ARBA00022692"/>
    </source>
</evidence>
<feature type="transmembrane region" description="Helical" evidence="8">
    <location>
        <begin position="218"/>
        <end position="240"/>
    </location>
</feature>
<evidence type="ECO:0000256" key="6">
    <source>
        <dbReference type="ARBA" id="ARBA00022989"/>
    </source>
</evidence>
<feature type="transmembrane region" description="Helical" evidence="8">
    <location>
        <begin position="300"/>
        <end position="321"/>
    </location>
</feature>
<keyword evidence="7 8" id="KW-0472">Membrane</keyword>
<dbReference type="EMBL" id="JACIHM010000003">
    <property type="protein sequence ID" value="MBB4446886.1"/>
    <property type="molecule type" value="Genomic_DNA"/>
</dbReference>
<evidence type="ECO:0000256" key="4">
    <source>
        <dbReference type="ARBA" id="ARBA00022475"/>
    </source>
</evidence>
<keyword evidence="4" id="KW-1003">Cell membrane</keyword>
<dbReference type="GO" id="GO:0005886">
    <property type="term" value="C:plasma membrane"/>
    <property type="evidence" value="ECO:0007669"/>
    <property type="project" value="UniProtKB-SubCell"/>
</dbReference>
<keyword evidence="6 8" id="KW-1133">Transmembrane helix</keyword>
<organism evidence="11 14">
    <name type="scientific">Aliirhizobium cellulosilyticum</name>
    <dbReference type="NCBI Taxonomy" id="393664"/>
    <lineage>
        <taxon>Bacteria</taxon>
        <taxon>Pseudomonadati</taxon>
        <taxon>Pseudomonadota</taxon>
        <taxon>Alphaproteobacteria</taxon>
        <taxon>Hyphomicrobiales</taxon>
        <taxon>Rhizobiaceae</taxon>
        <taxon>Aliirhizobium</taxon>
    </lineage>
</organism>
<comment type="caution">
    <text evidence="11">The sequence shown here is derived from an EMBL/GenBank/DDBJ whole genome shotgun (WGS) entry which is preliminary data.</text>
</comment>
<dbReference type="RefSeq" id="WP_183824881.1">
    <property type="nucleotide sequence ID" value="NZ_JACIGW010000003.1"/>
</dbReference>
<dbReference type="AlphaFoldDB" id="A0A7W6Y2A8"/>
<gene>
    <name evidence="10" type="ORF">GGE31_002768</name>
    <name evidence="9" type="ORF">GGE33_003285</name>
    <name evidence="11" type="ORF">GGE35_002708</name>
</gene>
<feature type="transmembrane region" description="Helical" evidence="8">
    <location>
        <begin position="172"/>
        <end position="192"/>
    </location>
</feature>
<evidence type="ECO:0000313" key="10">
    <source>
        <dbReference type="EMBL" id="MBB4412255.1"/>
    </source>
</evidence>
<dbReference type="GO" id="GO:0033214">
    <property type="term" value="P:siderophore-iron import into cell"/>
    <property type="evidence" value="ECO:0007669"/>
    <property type="project" value="TreeGrafter"/>
</dbReference>
<dbReference type="GO" id="GO:0022857">
    <property type="term" value="F:transmembrane transporter activity"/>
    <property type="evidence" value="ECO:0007669"/>
    <property type="project" value="InterPro"/>
</dbReference>
<dbReference type="InterPro" id="IPR037294">
    <property type="entry name" value="ABC_BtuC-like"/>
</dbReference>
<dbReference type="EMBL" id="JACIGY010000003">
    <property type="protein sequence ID" value="MBB4412255.1"/>
    <property type="molecule type" value="Genomic_DNA"/>
</dbReference>
<feature type="transmembrane region" description="Helical" evidence="8">
    <location>
        <begin position="84"/>
        <end position="104"/>
    </location>
</feature>
<keyword evidence="5 8" id="KW-0812">Transmembrane</keyword>
<keyword evidence="3" id="KW-0813">Transport</keyword>
<feature type="transmembrane region" description="Helical" evidence="8">
    <location>
        <begin position="328"/>
        <end position="348"/>
    </location>
</feature>
<evidence type="ECO:0000256" key="8">
    <source>
        <dbReference type="SAM" id="Phobius"/>
    </source>
</evidence>
<sequence>MSRASASSSTGTARRLVWRSRRMSFAVAIRPIAITLCLMVLTLLAALFAITLGRVSVPFMEVVSTLLGYGEGGMRQQVIINLRLPRLLVAIFAGASLGVSGAVFQSVSRNALGSPDVIGFTTGAATGALLQIVIFGGGPLAVALSAMLGGLVTATFVYLLSFRQGMTGGYRLVLIGIGAGATLNALNGLMLVKGDLDNAIAANLWLAGSLDARNWDHASTVIGGALLLIPLVGLAATRLRMIEMGDDLARQLGVNVERTRFAMIACAVLLAGVATGAAGPIAFLALAAPQLAARLTASRGMPVVSAAAMGAFLLVIADLVTQYIAADIVLPIGRTTGLVGGLYLLWLLTRSKQR</sequence>
<evidence type="ECO:0000313" key="12">
    <source>
        <dbReference type="Proteomes" id="UP000520770"/>
    </source>
</evidence>
<evidence type="ECO:0000256" key="1">
    <source>
        <dbReference type="ARBA" id="ARBA00004651"/>
    </source>
</evidence>
<feature type="transmembrane region" description="Helical" evidence="8">
    <location>
        <begin position="140"/>
        <end position="160"/>
    </location>
</feature>
<dbReference type="CDD" id="cd06550">
    <property type="entry name" value="TM_ABC_iron-siderophores_like"/>
    <property type="match status" value="1"/>
</dbReference>
<proteinExistence type="inferred from homology"/>
<dbReference type="PANTHER" id="PTHR30472:SF24">
    <property type="entry name" value="FERRIC ENTEROBACTIN TRANSPORT SYSTEM PERMEASE PROTEIN FEPG"/>
    <property type="match status" value="1"/>
</dbReference>
<evidence type="ECO:0000313" key="14">
    <source>
        <dbReference type="Proteomes" id="UP000576087"/>
    </source>
</evidence>
<evidence type="ECO:0000256" key="7">
    <source>
        <dbReference type="ARBA" id="ARBA00023136"/>
    </source>
</evidence>
<dbReference type="Pfam" id="PF01032">
    <property type="entry name" value="FecCD"/>
    <property type="match status" value="1"/>
</dbReference>
<dbReference type="Proteomes" id="UP000520770">
    <property type="component" value="Unassembled WGS sequence"/>
</dbReference>
<protein>
    <submittedName>
        <fullName evidence="11">Iron complex transport system permease protein</fullName>
    </submittedName>
</protein>
<dbReference type="Gene3D" id="1.10.3470.10">
    <property type="entry name" value="ABC transporter involved in vitamin B12 uptake, BtuC"/>
    <property type="match status" value="1"/>
</dbReference>
<feature type="transmembrane region" description="Helical" evidence="8">
    <location>
        <begin position="24"/>
        <end position="50"/>
    </location>
</feature>
<dbReference type="Proteomes" id="UP000524535">
    <property type="component" value="Unassembled WGS sequence"/>
</dbReference>
<evidence type="ECO:0000313" key="13">
    <source>
        <dbReference type="Proteomes" id="UP000524535"/>
    </source>
</evidence>
<comment type="similarity">
    <text evidence="2">Belongs to the binding-protein-dependent transport system permease family. FecCD subfamily.</text>
</comment>
<dbReference type="EMBL" id="JACIGW010000003">
    <property type="protein sequence ID" value="MBB4349523.1"/>
    <property type="molecule type" value="Genomic_DNA"/>
</dbReference>
<keyword evidence="13" id="KW-1185">Reference proteome</keyword>
<dbReference type="Proteomes" id="UP000576087">
    <property type="component" value="Unassembled WGS sequence"/>
</dbReference>
<evidence type="ECO:0000313" key="9">
    <source>
        <dbReference type="EMBL" id="MBB4349523.1"/>
    </source>
</evidence>
<dbReference type="InterPro" id="IPR000522">
    <property type="entry name" value="ABC_transptr_permease_BtuC"/>
</dbReference>
<feature type="transmembrane region" description="Helical" evidence="8">
    <location>
        <begin position="116"/>
        <end position="134"/>
    </location>
</feature>
<evidence type="ECO:0000313" key="11">
    <source>
        <dbReference type="EMBL" id="MBB4446886.1"/>
    </source>
</evidence>
<comment type="subcellular location">
    <subcellularLocation>
        <location evidence="1">Cell membrane</location>
        <topology evidence="1">Multi-pass membrane protein</topology>
    </subcellularLocation>
</comment>